<dbReference type="CDD" id="cd22160">
    <property type="entry name" value="F-box_AtFBL13-like"/>
    <property type="match status" value="1"/>
</dbReference>
<sequence length="530" mass="61343">MLYVHMILAKDDSFVLIESISHFSSMVTTYTCSWLRRYSSQFAEEPTEKIMRKHENQAEMEKLTKIDRISNLPWDVLDTILVRLPLKDAARTSILSRKWRYKWTGLSQFILNDKCIHNYVSDKAARWREIRKIIDLVQSNHNGPIEKFKLAAYCCPNYSDLEQWISFLMEKGVKELIIREFSLVKHFKLPASVFCCPKLSHLDLYGCILKLPSLFKGFDCLKILQLSHVSILSDTLEHLIRNCPVLEKLTLLNLDHLAYVRIHNSNLTYVKIDSAFEDICLGHSPLLASVDIRMLPIDGRIISQQPEQGKVCTLIRVFGYLHGINRLSFSNQFLEFLANNDVPERLPSPFYSLLTLELKEIRFTSMKGIAASISILRSSPNLKDLLVTVHPCEDICKPVVDMMTGQCQSEFYFNQLKVVKIRGIIGTRAEWEFLKLLLAHSPVLESMTIVKFRGDRFSESFLQEVERASKHVKFINFSVKACKLFKLIHSCEQELKMISMEEPFHLEKGKAKMDEPFYCNISPICQKFGR</sequence>
<proteinExistence type="predicted"/>
<dbReference type="Pfam" id="PF24758">
    <property type="entry name" value="LRR_At5g56370"/>
    <property type="match status" value="1"/>
</dbReference>
<evidence type="ECO:0000259" key="1">
    <source>
        <dbReference type="PROSITE" id="PS50181"/>
    </source>
</evidence>
<gene>
    <name evidence="2" type="ORF">DCAF_LOCUS10250</name>
</gene>
<dbReference type="Pfam" id="PF00646">
    <property type="entry name" value="F-box"/>
    <property type="match status" value="1"/>
</dbReference>
<dbReference type="Pfam" id="PF08387">
    <property type="entry name" value="FBD"/>
    <property type="match status" value="1"/>
</dbReference>
<dbReference type="InterPro" id="IPR032675">
    <property type="entry name" value="LRR_dom_sf"/>
</dbReference>
<dbReference type="EMBL" id="CAWUPB010000957">
    <property type="protein sequence ID" value="CAK7335181.1"/>
    <property type="molecule type" value="Genomic_DNA"/>
</dbReference>
<accession>A0AAV1RJ57</accession>
<dbReference type="SUPFAM" id="SSF81383">
    <property type="entry name" value="F-box domain"/>
    <property type="match status" value="1"/>
</dbReference>
<organism evidence="2 3">
    <name type="scientific">Dovyalis caffra</name>
    <dbReference type="NCBI Taxonomy" id="77055"/>
    <lineage>
        <taxon>Eukaryota</taxon>
        <taxon>Viridiplantae</taxon>
        <taxon>Streptophyta</taxon>
        <taxon>Embryophyta</taxon>
        <taxon>Tracheophyta</taxon>
        <taxon>Spermatophyta</taxon>
        <taxon>Magnoliopsida</taxon>
        <taxon>eudicotyledons</taxon>
        <taxon>Gunneridae</taxon>
        <taxon>Pentapetalae</taxon>
        <taxon>rosids</taxon>
        <taxon>fabids</taxon>
        <taxon>Malpighiales</taxon>
        <taxon>Salicaceae</taxon>
        <taxon>Flacourtieae</taxon>
        <taxon>Dovyalis</taxon>
    </lineage>
</organism>
<name>A0AAV1RJ57_9ROSI</name>
<keyword evidence="3" id="KW-1185">Reference proteome</keyword>
<evidence type="ECO:0000313" key="2">
    <source>
        <dbReference type="EMBL" id="CAK7335181.1"/>
    </source>
</evidence>
<dbReference type="InterPro" id="IPR006566">
    <property type="entry name" value="FBD"/>
</dbReference>
<dbReference type="PANTHER" id="PTHR31639:SF278">
    <property type="entry name" value="F-BOX DOMAIN-CONTAINING PROTEIN"/>
    <property type="match status" value="1"/>
</dbReference>
<feature type="domain" description="F-box" evidence="1">
    <location>
        <begin position="66"/>
        <end position="130"/>
    </location>
</feature>
<dbReference type="AlphaFoldDB" id="A0AAV1RJ57"/>
<dbReference type="InterPro" id="IPR001810">
    <property type="entry name" value="F-box_dom"/>
</dbReference>
<protein>
    <recommendedName>
        <fullName evidence="1">F-box domain-containing protein</fullName>
    </recommendedName>
</protein>
<dbReference type="PANTHER" id="PTHR31639">
    <property type="entry name" value="F-BOX PROTEIN-LIKE"/>
    <property type="match status" value="1"/>
</dbReference>
<reference evidence="2 3" key="1">
    <citation type="submission" date="2024-01" db="EMBL/GenBank/DDBJ databases">
        <authorList>
            <person name="Waweru B."/>
        </authorList>
    </citation>
    <scope>NUCLEOTIDE SEQUENCE [LARGE SCALE GENOMIC DNA]</scope>
</reference>
<dbReference type="Gene3D" id="3.80.10.10">
    <property type="entry name" value="Ribonuclease Inhibitor"/>
    <property type="match status" value="1"/>
</dbReference>
<dbReference type="PROSITE" id="PS50181">
    <property type="entry name" value="FBOX"/>
    <property type="match status" value="1"/>
</dbReference>
<dbReference type="InterPro" id="IPR055411">
    <property type="entry name" value="LRR_FXL15/At3g58940/PEG3-like"/>
</dbReference>
<dbReference type="InterPro" id="IPR036047">
    <property type="entry name" value="F-box-like_dom_sf"/>
</dbReference>
<evidence type="ECO:0000313" key="3">
    <source>
        <dbReference type="Proteomes" id="UP001314170"/>
    </source>
</evidence>
<dbReference type="InterPro" id="IPR053781">
    <property type="entry name" value="F-box_AtFBL13-like"/>
</dbReference>
<comment type="caution">
    <text evidence="2">The sequence shown here is derived from an EMBL/GenBank/DDBJ whole genome shotgun (WGS) entry which is preliminary data.</text>
</comment>
<dbReference type="SUPFAM" id="SSF52047">
    <property type="entry name" value="RNI-like"/>
    <property type="match status" value="1"/>
</dbReference>
<dbReference type="Proteomes" id="UP001314170">
    <property type="component" value="Unassembled WGS sequence"/>
</dbReference>